<dbReference type="GO" id="GO:0046428">
    <property type="term" value="F:1,4-dihydroxy-2-naphthoate polyprenyltransferase activity"/>
    <property type="evidence" value="ECO:0007669"/>
    <property type="project" value="InterPro"/>
</dbReference>
<evidence type="ECO:0000256" key="3">
    <source>
        <dbReference type="ARBA" id="ARBA00022428"/>
    </source>
</evidence>
<keyword evidence="7 9" id="KW-1133">Transmembrane helix</keyword>
<organism evidence="11">
    <name type="scientific">marine metagenome</name>
    <dbReference type="NCBI Taxonomy" id="408172"/>
    <lineage>
        <taxon>unclassified sequences</taxon>
        <taxon>metagenomes</taxon>
        <taxon>ecological metagenomes</taxon>
    </lineage>
</organism>
<dbReference type="PANTHER" id="PTHR13929">
    <property type="entry name" value="1,4-DIHYDROXY-2-NAPHTHOATE OCTAPRENYLTRANSFERASE"/>
    <property type="match status" value="1"/>
</dbReference>
<comment type="subcellular location">
    <subcellularLocation>
        <location evidence="1">Membrane</location>
        <topology evidence="1">Multi-pass membrane protein</topology>
    </subcellularLocation>
</comment>
<dbReference type="Gene3D" id="1.10.357.140">
    <property type="entry name" value="UbiA prenyltransferase"/>
    <property type="match status" value="1"/>
</dbReference>
<feature type="transmembrane region" description="Helical" evidence="9">
    <location>
        <begin position="157"/>
        <end position="175"/>
    </location>
</feature>
<dbReference type="Gene3D" id="3.30.450.20">
    <property type="entry name" value="PAS domain"/>
    <property type="match status" value="1"/>
</dbReference>
<evidence type="ECO:0000256" key="5">
    <source>
        <dbReference type="ARBA" id="ARBA00022679"/>
    </source>
</evidence>
<dbReference type="InterPro" id="IPR035965">
    <property type="entry name" value="PAS-like_dom_sf"/>
</dbReference>
<name>A0A381TZH4_9ZZZZ</name>
<keyword evidence="8 9" id="KW-0472">Membrane</keyword>
<dbReference type="InterPro" id="IPR000014">
    <property type="entry name" value="PAS"/>
</dbReference>
<reference evidence="11" key="1">
    <citation type="submission" date="2018-05" db="EMBL/GenBank/DDBJ databases">
        <authorList>
            <person name="Lanie J.A."/>
            <person name="Ng W.-L."/>
            <person name="Kazmierczak K.M."/>
            <person name="Andrzejewski T.M."/>
            <person name="Davidsen T.M."/>
            <person name="Wayne K.J."/>
            <person name="Tettelin H."/>
            <person name="Glass J.I."/>
            <person name="Rusch D."/>
            <person name="Podicherti R."/>
            <person name="Tsui H.-C.T."/>
            <person name="Winkler M.E."/>
        </authorList>
    </citation>
    <scope>NUCLEOTIDE SEQUENCE</scope>
</reference>
<protein>
    <recommendedName>
        <fullName evidence="10">PAS domain-containing protein</fullName>
    </recommendedName>
</protein>
<evidence type="ECO:0000256" key="1">
    <source>
        <dbReference type="ARBA" id="ARBA00004141"/>
    </source>
</evidence>
<feature type="transmembrane region" description="Helical" evidence="9">
    <location>
        <begin position="347"/>
        <end position="365"/>
    </location>
</feature>
<evidence type="ECO:0000259" key="10">
    <source>
        <dbReference type="PROSITE" id="PS50112"/>
    </source>
</evidence>
<gene>
    <name evidence="11" type="ORF">METZ01_LOCUS74244</name>
</gene>
<dbReference type="NCBIfam" id="TIGR00229">
    <property type="entry name" value="sensory_box"/>
    <property type="match status" value="1"/>
</dbReference>
<accession>A0A381TZH4</accession>
<dbReference type="EMBL" id="UINC01005447">
    <property type="protein sequence ID" value="SVA21390.1"/>
    <property type="molecule type" value="Genomic_DNA"/>
</dbReference>
<feature type="transmembrane region" description="Helical" evidence="9">
    <location>
        <begin position="126"/>
        <end position="151"/>
    </location>
</feature>
<feature type="transmembrane region" description="Helical" evidence="9">
    <location>
        <begin position="302"/>
        <end position="319"/>
    </location>
</feature>
<keyword evidence="6 9" id="KW-0812">Transmembrane</keyword>
<feature type="transmembrane region" description="Helical" evidence="9">
    <location>
        <begin position="371"/>
        <end position="393"/>
    </location>
</feature>
<evidence type="ECO:0000313" key="11">
    <source>
        <dbReference type="EMBL" id="SVA21390.1"/>
    </source>
</evidence>
<evidence type="ECO:0000256" key="2">
    <source>
        <dbReference type="ARBA" id="ARBA00004863"/>
    </source>
</evidence>
<dbReference type="AlphaFoldDB" id="A0A381TZH4"/>
<dbReference type="GO" id="GO:0042371">
    <property type="term" value="P:vitamin K biosynthetic process"/>
    <property type="evidence" value="ECO:0007669"/>
    <property type="project" value="TreeGrafter"/>
</dbReference>
<dbReference type="InterPro" id="IPR044878">
    <property type="entry name" value="UbiA_sf"/>
</dbReference>
<comment type="pathway">
    <text evidence="2">Quinol/quinone metabolism; menaquinone biosynthesis.</text>
</comment>
<dbReference type="InterPro" id="IPR000537">
    <property type="entry name" value="UbiA_prenyltransferase"/>
</dbReference>
<feature type="domain" description="PAS" evidence="10">
    <location>
        <begin position="1"/>
        <end position="44"/>
    </location>
</feature>
<dbReference type="Pfam" id="PF01040">
    <property type="entry name" value="UbiA"/>
    <property type="match status" value="1"/>
</dbReference>
<dbReference type="PROSITE" id="PS50112">
    <property type="entry name" value="PAS"/>
    <property type="match status" value="1"/>
</dbReference>
<dbReference type="SUPFAM" id="SSF55785">
    <property type="entry name" value="PYP-like sensor domain (PAS domain)"/>
    <property type="match status" value="1"/>
</dbReference>
<feature type="transmembrane region" description="Helical" evidence="9">
    <location>
        <begin position="405"/>
        <end position="425"/>
    </location>
</feature>
<evidence type="ECO:0000256" key="9">
    <source>
        <dbReference type="SAM" id="Phobius"/>
    </source>
</evidence>
<dbReference type="UniPathway" id="UPA00079"/>
<dbReference type="InterPro" id="IPR026046">
    <property type="entry name" value="UBIAD1"/>
</dbReference>
<dbReference type="PANTHER" id="PTHR13929:SF0">
    <property type="entry name" value="UBIA PRENYLTRANSFERASE DOMAIN-CONTAINING PROTEIN 1"/>
    <property type="match status" value="1"/>
</dbReference>
<evidence type="ECO:0000256" key="8">
    <source>
        <dbReference type="ARBA" id="ARBA00023136"/>
    </source>
</evidence>
<dbReference type="HAMAP" id="MF_01937">
    <property type="entry name" value="MenA_1"/>
    <property type="match status" value="1"/>
</dbReference>
<dbReference type="GO" id="GO:0016020">
    <property type="term" value="C:membrane"/>
    <property type="evidence" value="ECO:0007669"/>
    <property type="project" value="UniProtKB-SubCell"/>
</dbReference>
<dbReference type="CDD" id="cd00130">
    <property type="entry name" value="PAS"/>
    <property type="match status" value="1"/>
</dbReference>
<sequence>MNDELKSVITCDLDGKIETFSEGAQELFGYSADEIIGKGRVSDFSAGEIVLGHVVNWLAESVEKGKWEGDTVFLHKNGHEIPCKIKITPTKDKNGDHIGYCGITMLLKNKTAESVRPKISFTTKMFCWMVIMRLPFLTATIVPILLGAAVASRYVSIDWIYFTLTMFGGFFLHIGTNTSNDYFDHTSGTDEANYNYMVPFSGGSRSIQMGLISAKGMLYLSIITFTLSALIGIPLINKAGINILYLGSIGFLSGFFYTAPPFRFASRKGLGELLIGLNFGPLMVVGSFLVQTNGDTAYLNDAILAGIPIGLLVAAIVYVNQFPDHDGDKATGKNNLVVVFGPKNARIGYVFLVLGAFISIIALALTKPKTFPMLSLISLITSFYSIYTIKTLYKHYDNRLLQPANAGTIGLHFLTGVFFCVGIWLG</sequence>
<feature type="transmembrane region" description="Helical" evidence="9">
    <location>
        <begin position="217"/>
        <end position="236"/>
    </location>
</feature>
<dbReference type="GO" id="GO:0009234">
    <property type="term" value="P:menaquinone biosynthetic process"/>
    <property type="evidence" value="ECO:0007669"/>
    <property type="project" value="UniProtKB-UniPathway"/>
</dbReference>
<dbReference type="CDD" id="cd13962">
    <property type="entry name" value="PT_UbiA_UBIAD1"/>
    <property type="match status" value="1"/>
</dbReference>
<evidence type="ECO:0000256" key="4">
    <source>
        <dbReference type="ARBA" id="ARBA00022475"/>
    </source>
</evidence>
<proteinExistence type="inferred from homology"/>
<evidence type="ECO:0000256" key="7">
    <source>
        <dbReference type="ARBA" id="ARBA00022989"/>
    </source>
</evidence>
<keyword evidence="5" id="KW-0808">Transferase</keyword>
<keyword evidence="4" id="KW-1003">Cell membrane</keyword>
<dbReference type="InterPro" id="IPR004657">
    <property type="entry name" value="MenA"/>
</dbReference>
<evidence type="ECO:0000256" key="6">
    <source>
        <dbReference type="ARBA" id="ARBA00022692"/>
    </source>
</evidence>
<dbReference type="Pfam" id="PF13426">
    <property type="entry name" value="PAS_9"/>
    <property type="match status" value="1"/>
</dbReference>
<feature type="transmembrane region" description="Helical" evidence="9">
    <location>
        <begin position="271"/>
        <end position="290"/>
    </location>
</feature>
<feature type="transmembrane region" description="Helical" evidence="9">
    <location>
        <begin position="242"/>
        <end position="259"/>
    </location>
</feature>
<keyword evidence="3" id="KW-0474">Menaquinone biosynthesis</keyword>